<evidence type="ECO:0000313" key="1">
    <source>
        <dbReference type="EnsemblMetazoa" id="CJA23828.1"/>
    </source>
</evidence>
<protein>
    <submittedName>
        <fullName evidence="1">Uncharacterized protein</fullName>
    </submittedName>
</protein>
<evidence type="ECO:0000313" key="2">
    <source>
        <dbReference type="Proteomes" id="UP000005237"/>
    </source>
</evidence>
<dbReference type="EnsemblMetazoa" id="CJA23828.1">
    <property type="protein sequence ID" value="CJA23828.1"/>
    <property type="gene ID" value="WBGene00179400"/>
</dbReference>
<dbReference type="Proteomes" id="UP000005237">
    <property type="component" value="Unassembled WGS sequence"/>
</dbReference>
<dbReference type="AlphaFoldDB" id="A0A8R1E597"/>
<name>A0A8R1E597_CAEJA</name>
<proteinExistence type="predicted"/>
<reference evidence="1" key="2">
    <citation type="submission" date="2022-06" db="UniProtKB">
        <authorList>
            <consortium name="EnsemblMetazoa"/>
        </authorList>
    </citation>
    <scope>IDENTIFICATION</scope>
    <source>
        <strain evidence="1">DF5081</strain>
    </source>
</reference>
<organism evidence="1 2">
    <name type="scientific">Caenorhabditis japonica</name>
    <dbReference type="NCBI Taxonomy" id="281687"/>
    <lineage>
        <taxon>Eukaryota</taxon>
        <taxon>Metazoa</taxon>
        <taxon>Ecdysozoa</taxon>
        <taxon>Nematoda</taxon>
        <taxon>Chromadorea</taxon>
        <taxon>Rhabditida</taxon>
        <taxon>Rhabditina</taxon>
        <taxon>Rhabditomorpha</taxon>
        <taxon>Rhabditoidea</taxon>
        <taxon>Rhabditidae</taxon>
        <taxon>Peloderinae</taxon>
        <taxon>Caenorhabditis</taxon>
    </lineage>
</organism>
<accession>A0A8R1E597</accession>
<sequence length="39" mass="4467">FFVNEISLLKSLSKRVSHEKRTVVAVQRIDVKNVGDKLL</sequence>
<reference evidence="2" key="1">
    <citation type="submission" date="2010-08" db="EMBL/GenBank/DDBJ databases">
        <authorList>
            <consortium name="Caenorhabditis japonica Sequencing Consortium"/>
            <person name="Wilson R.K."/>
        </authorList>
    </citation>
    <scope>NUCLEOTIDE SEQUENCE [LARGE SCALE GENOMIC DNA]</scope>
    <source>
        <strain evidence="2">DF5081</strain>
    </source>
</reference>
<keyword evidence="2" id="KW-1185">Reference proteome</keyword>